<dbReference type="KEGG" id="ovi:T265_05710"/>
<protein>
    <submittedName>
        <fullName evidence="1">Uncharacterized protein</fullName>
    </submittedName>
</protein>
<dbReference type="RefSeq" id="XP_009169047.1">
    <property type="nucleotide sequence ID" value="XM_009170783.1"/>
</dbReference>
<dbReference type="STRING" id="6198.A0A074ZUZ6"/>
<name>A0A074ZUZ6_OPIVI</name>
<evidence type="ECO:0000313" key="1">
    <source>
        <dbReference type="EMBL" id="KER27175.1"/>
    </source>
</evidence>
<keyword evidence="2" id="KW-1185">Reference proteome</keyword>
<dbReference type="CTD" id="20319892"/>
<evidence type="ECO:0000313" key="2">
    <source>
        <dbReference type="Proteomes" id="UP000054324"/>
    </source>
</evidence>
<dbReference type="AlphaFoldDB" id="A0A074ZUZ6"/>
<gene>
    <name evidence="1" type="ORF">T265_05710</name>
</gene>
<accession>A0A074ZUZ6</accession>
<dbReference type="GeneID" id="20319892"/>
<sequence length="137" mass="14611">MTEAELTTEAVESAALAFQGVHNVHSSDGLSLGMLGVGDGVTDDVLKEHLEDTASLLVDQTGDAFHTTSASETADCGFGDPLDVIAENLAMAFRSSLSESFTTLTTSRHDDGLLQTRPQRDNGVIHTTRHRELAVQK</sequence>
<dbReference type="Proteomes" id="UP000054324">
    <property type="component" value="Unassembled WGS sequence"/>
</dbReference>
<dbReference type="OrthoDB" id="10071251at2759"/>
<organism evidence="1 2">
    <name type="scientific">Opisthorchis viverrini</name>
    <name type="common">Southeast Asian liver fluke</name>
    <dbReference type="NCBI Taxonomy" id="6198"/>
    <lineage>
        <taxon>Eukaryota</taxon>
        <taxon>Metazoa</taxon>
        <taxon>Spiralia</taxon>
        <taxon>Lophotrochozoa</taxon>
        <taxon>Platyhelminthes</taxon>
        <taxon>Trematoda</taxon>
        <taxon>Digenea</taxon>
        <taxon>Opisthorchiida</taxon>
        <taxon>Opisthorchiata</taxon>
        <taxon>Opisthorchiidae</taxon>
        <taxon>Opisthorchis</taxon>
    </lineage>
</organism>
<proteinExistence type="predicted"/>
<reference evidence="1 2" key="1">
    <citation type="submission" date="2013-11" db="EMBL/GenBank/DDBJ databases">
        <title>Opisthorchis viverrini - life in the bile duct.</title>
        <authorList>
            <person name="Young N.D."/>
            <person name="Nagarajan N."/>
            <person name="Lin S.J."/>
            <person name="Korhonen P.K."/>
            <person name="Jex A.R."/>
            <person name="Hall R.S."/>
            <person name="Safavi-Hemami H."/>
            <person name="Kaewkong W."/>
            <person name="Bertrand D."/>
            <person name="Gao S."/>
            <person name="Seet Q."/>
            <person name="Wongkham S."/>
            <person name="Teh B.T."/>
            <person name="Wongkham C."/>
            <person name="Intapan P.M."/>
            <person name="Maleewong W."/>
            <person name="Yang X."/>
            <person name="Hu M."/>
            <person name="Wang Z."/>
            <person name="Hofmann A."/>
            <person name="Sternberg P.W."/>
            <person name="Tan P."/>
            <person name="Wang J."/>
            <person name="Gasser R.B."/>
        </authorList>
    </citation>
    <scope>NUCLEOTIDE SEQUENCE [LARGE SCALE GENOMIC DNA]</scope>
</reference>
<dbReference type="EMBL" id="KL596729">
    <property type="protein sequence ID" value="KER27175.1"/>
    <property type="molecule type" value="Genomic_DNA"/>
</dbReference>